<evidence type="ECO:0000313" key="2">
    <source>
        <dbReference type="EMBL" id="GAA2002222.1"/>
    </source>
</evidence>
<name>A0ABN2T940_9ACTN</name>
<dbReference type="Proteomes" id="UP001499854">
    <property type="component" value="Unassembled WGS sequence"/>
</dbReference>
<keyword evidence="3" id="KW-1185">Reference proteome</keyword>
<protein>
    <submittedName>
        <fullName evidence="2">Uncharacterized protein</fullName>
    </submittedName>
</protein>
<organism evidence="2 3">
    <name type="scientific">Catenulispora subtropica</name>
    <dbReference type="NCBI Taxonomy" id="450798"/>
    <lineage>
        <taxon>Bacteria</taxon>
        <taxon>Bacillati</taxon>
        <taxon>Actinomycetota</taxon>
        <taxon>Actinomycetes</taxon>
        <taxon>Catenulisporales</taxon>
        <taxon>Catenulisporaceae</taxon>
        <taxon>Catenulispora</taxon>
    </lineage>
</organism>
<evidence type="ECO:0000256" key="1">
    <source>
        <dbReference type="SAM" id="MobiDB-lite"/>
    </source>
</evidence>
<accession>A0ABN2T940</accession>
<dbReference type="EMBL" id="BAAAQM010000073">
    <property type="protein sequence ID" value="GAA2002222.1"/>
    <property type="molecule type" value="Genomic_DNA"/>
</dbReference>
<gene>
    <name evidence="2" type="ORF">GCM10009838_80210</name>
</gene>
<evidence type="ECO:0000313" key="3">
    <source>
        <dbReference type="Proteomes" id="UP001499854"/>
    </source>
</evidence>
<feature type="compositionally biased region" description="Basic and acidic residues" evidence="1">
    <location>
        <begin position="76"/>
        <end position="87"/>
    </location>
</feature>
<comment type="caution">
    <text evidence="2">The sequence shown here is derived from an EMBL/GenBank/DDBJ whole genome shotgun (WGS) entry which is preliminary data.</text>
</comment>
<feature type="region of interest" description="Disordered" evidence="1">
    <location>
        <begin position="64"/>
        <end position="104"/>
    </location>
</feature>
<proteinExistence type="predicted"/>
<reference evidence="2 3" key="1">
    <citation type="journal article" date="2019" name="Int. J. Syst. Evol. Microbiol.">
        <title>The Global Catalogue of Microorganisms (GCM) 10K type strain sequencing project: providing services to taxonomists for standard genome sequencing and annotation.</title>
        <authorList>
            <consortium name="The Broad Institute Genomics Platform"/>
            <consortium name="The Broad Institute Genome Sequencing Center for Infectious Disease"/>
            <person name="Wu L."/>
            <person name="Ma J."/>
        </authorList>
    </citation>
    <scope>NUCLEOTIDE SEQUENCE [LARGE SCALE GENOMIC DNA]</scope>
    <source>
        <strain evidence="2 3">JCM 16013</strain>
    </source>
</reference>
<sequence>MLGSVFLPELEPEQAVLTASVPATARTRADRERCPDMGMGVPFEGAVMVGIRGAEYLRARAVGRRPQAAVGGQRSEGARASRTESPSRLKATTKTRIARPGTSM</sequence>